<comment type="caution">
    <text evidence="1">The sequence shown here is derived from an EMBL/GenBank/DDBJ whole genome shotgun (WGS) entry which is preliminary data.</text>
</comment>
<sequence length="164" mass="18298">MASTSGNDELSIEIVSMGSQTMLNNYIAQSQQNSSNEIDIEAVLASINPDIDMSTTMNAYNAWPSFEMSLLGAQPMPSMSRATSTQQEPSVSAAIASDRCYVDDALYRDTYVEELPFMQPERDATERCVVNEQLNRDTSIEELAFTQLERLETERCAVNDELDM</sequence>
<gene>
    <name evidence="1" type="ORF">ACAOBT_LOCUS24031</name>
</gene>
<evidence type="ECO:0000313" key="2">
    <source>
        <dbReference type="Proteomes" id="UP001152888"/>
    </source>
</evidence>
<reference evidence="1" key="1">
    <citation type="submission" date="2022-03" db="EMBL/GenBank/DDBJ databases">
        <authorList>
            <person name="Sayadi A."/>
        </authorList>
    </citation>
    <scope>NUCLEOTIDE SEQUENCE</scope>
</reference>
<accession>A0A9P0LGD8</accession>
<dbReference type="AlphaFoldDB" id="A0A9P0LGD8"/>
<evidence type="ECO:0000313" key="1">
    <source>
        <dbReference type="EMBL" id="CAH1997889.1"/>
    </source>
</evidence>
<keyword evidence="2" id="KW-1185">Reference proteome</keyword>
<protein>
    <submittedName>
        <fullName evidence="1">Uncharacterized protein</fullName>
    </submittedName>
</protein>
<organism evidence="1 2">
    <name type="scientific">Acanthoscelides obtectus</name>
    <name type="common">Bean weevil</name>
    <name type="synonym">Bruchus obtectus</name>
    <dbReference type="NCBI Taxonomy" id="200917"/>
    <lineage>
        <taxon>Eukaryota</taxon>
        <taxon>Metazoa</taxon>
        <taxon>Ecdysozoa</taxon>
        <taxon>Arthropoda</taxon>
        <taxon>Hexapoda</taxon>
        <taxon>Insecta</taxon>
        <taxon>Pterygota</taxon>
        <taxon>Neoptera</taxon>
        <taxon>Endopterygota</taxon>
        <taxon>Coleoptera</taxon>
        <taxon>Polyphaga</taxon>
        <taxon>Cucujiformia</taxon>
        <taxon>Chrysomeloidea</taxon>
        <taxon>Chrysomelidae</taxon>
        <taxon>Bruchinae</taxon>
        <taxon>Bruchini</taxon>
        <taxon>Acanthoscelides</taxon>
    </lineage>
</organism>
<name>A0A9P0LGD8_ACAOB</name>
<dbReference type="EMBL" id="CAKOFQ010007308">
    <property type="protein sequence ID" value="CAH1997889.1"/>
    <property type="molecule type" value="Genomic_DNA"/>
</dbReference>
<dbReference type="Proteomes" id="UP001152888">
    <property type="component" value="Unassembled WGS sequence"/>
</dbReference>
<proteinExistence type="predicted"/>